<proteinExistence type="predicted"/>
<reference evidence="1" key="1">
    <citation type="submission" date="2016-10" db="EMBL/GenBank/DDBJ databases">
        <authorList>
            <person name="Benchimol M."/>
            <person name="Almeida L.G."/>
            <person name="Vasconcelos A.T."/>
            <person name="Perreira-Neves A."/>
            <person name="Rosa I.A."/>
            <person name="Tasca T."/>
            <person name="Bogo M.R."/>
            <person name="de Souza W."/>
        </authorList>
    </citation>
    <scope>NUCLEOTIDE SEQUENCE [LARGE SCALE GENOMIC DNA]</scope>
    <source>
        <strain evidence="1">K</strain>
    </source>
</reference>
<dbReference type="GeneID" id="94848113"/>
<keyword evidence="2" id="KW-1185">Reference proteome</keyword>
<dbReference type="VEuPathDB" id="TrichDB:TRFO_40793"/>
<dbReference type="AlphaFoldDB" id="A0A1J4J6U1"/>
<organism evidence="1 2">
    <name type="scientific">Tritrichomonas foetus</name>
    <dbReference type="NCBI Taxonomy" id="1144522"/>
    <lineage>
        <taxon>Eukaryota</taxon>
        <taxon>Metamonada</taxon>
        <taxon>Parabasalia</taxon>
        <taxon>Tritrichomonadida</taxon>
        <taxon>Tritrichomonadidae</taxon>
        <taxon>Tritrichomonas</taxon>
    </lineage>
</organism>
<sequence length="209" mass="24153">MEDAMIKTIAFVIRQITQQNDFYTNIQSDQDGQLNYNIDPFLDDNIDTSYYLLLKDIQRKCGCTLHHFIWAMVILDQFPEKITSYTIKRLLVACTWFVVKNMGKNEQQKYPSLNSVNSFSGCQTLNPNNSIQGKVRNNHSVNSKCSNLDSLNDEIKWSSIAGINQPLLAELLSFFEENVSLNISFSQELFSKYEFMLRQKSSLVSFRSE</sequence>
<comment type="caution">
    <text evidence="1">The sequence shown here is derived from an EMBL/GenBank/DDBJ whole genome shotgun (WGS) entry which is preliminary data.</text>
</comment>
<accession>A0A1J4J6U1</accession>
<evidence type="ECO:0000313" key="1">
    <source>
        <dbReference type="EMBL" id="OHS92892.1"/>
    </source>
</evidence>
<protein>
    <submittedName>
        <fullName evidence="1">Uncharacterized protein</fullName>
    </submittedName>
</protein>
<evidence type="ECO:0000313" key="2">
    <source>
        <dbReference type="Proteomes" id="UP000179807"/>
    </source>
</evidence>
<dbReference type="Proteomes" id="UP000179807">
    <property type="component" value="Unassembled WGS sequence"/>
</dbReference>
<name>A0A1J4J6U1_9EUKA</name>
<gene>
    <name evidence="1" type="ORF">TRFO_40793</name>
</gene>
<dbReference type="RefSeq" id="XP_068346029.1">
    <property type="nucleotide sequence ID" value="XM_068513409.1"/>
</dbReference>
<dbReference type="EMBL" id="MLAK01001457">
    <property type="protein sequence ID" value="OHS92892.1"/>
    <property type="molecule type" value="Genomic_DNA"/>
</dbReference>